<proteinExistence type="predicted"/>
<dbReference type="AlphaFoldDB" id="A0A4P9WPU2"/>
<accession>A0A4P9WPU2</accession>
<protein>
    <submittedName>
        <fullName evidence="1">Uncharacterized protein</fullName>
    </submittedName>
</protein>
<keyword evidence="2" id="KW-1185">Reference proteome</keyword>
<dbReference type="Gene3D" id="3.40.390.10">
    <property type="entry name" value="Collagenase (Catalytic Domain)"/>
    <property type="match status" value="1"/>
</dbReference>
<sequence>MNVLLDGKELDWQTTGLLDRGFHEWFNEEGGLSVGEHVLEFRLGIPANVTAPIRQLCSVSLAEFGGEDTYKYDNSYIGAFPTFDLYNRKTYRPTNEGCLMRNMSSTVFCPVCIEGLWQNLLSKISLIDSLTATCDGATGTTTLSLVVLPLAHFRTANVIRVPGERYIVRWTRNGRHVPEWDDKFEVAVEKGLEGVWAVDVKFETPEVRVDTNKVLKSSKKIKVGTC</sequence>
<dbReference type="GO" id="GO:0008237">
    <property type="term" value="F:metallopeptidase activity"/>
    <property type="evidence" value="ECO:0007669"/>
    <property type="project" value="InterPro"/>
</dbReference>
<evidence type="ECO:0000313" key="2">
    <source>
        <dbReference type="Proteomes" id="UP000269721"/>
    </source>
</evidence>
<name>A0A4P9WPU2_9FUNG</name>
<organism evidence="1 2">
    <name type="scientific">Blyttiomyces helicus</name>
    <dbReference type="NCBI Taxonomy" id="388810"/>
    <lineage>
        <taxon>Eukaryota</taxon>
        <taxon>Fungi</taxon>
        <taxon>Fungi incertae sedis</taxon>
        <taxon>Chytridiomycota</taxon>
        <taxon>Chytridiomycota incertae sedis</taxon>
        <taxon>Chytridiomycetes</taxon>
        <taxon>Chytridiomycetes incertae sedis</taxon>
        <taxon>Blyttiomyces</taxon>
    </lineage>
</organism>
<evidence type="ECO:0000313" key="1">
    <source>
        <dbReference type="EMBL" id="RKO93778.1"/>
    </source>
</evidence>
<dbReference type="EMBL" id="KZ994118">
    <property type="protein sequence ID" value="RKO93778.1"/>
    <property type="molecule type" value="Genomic_DNA"/>
</dbReference>
<reference evidence="2" key="1">
    <citation type="journal article" date="2018" name="Nat. Microbiol.">
        <title>Leveraging single-cell genomics to expand the fungal tree of life.</title>
        <authorList>
            <person name="Ahrendt S.R."/>
            <person name="Quandt C.A."/>
            <person name="Ciobanu D."/>
            <person name="Clum A."/>
            <person name="Salamov A."/>
            <person name="Andreopoulos B."/>
            <person name="Cheng J.F."/>
            <person name="Woyke T."/>
            <person name="Pelin A."/>
            <person name="Henrissat B."/>
            <person name="Reynolds N.K."/>
            <person name="Benny G.L."/>
            <person name="Smith M.E."/>
            <person name="James T.Y."/>
            <person name="Grigoriev I.V."/>
        </authorList>
    </citation>
    <scope>NUCLEOTIDE SEQUENCE [LARGE SCALE GENOMIC DNA]</scope>
</reference>
<dbReference type="InterPro" id="IPR024079">
    <property type="entry name" value="MetalloPept_cat_dom_sf"/>
</dbReference>
<dbReference type="OrthoDB" id="2961863at2759"/>
<gene>
    <name evidence="1" type="ORF">BDK51DRAFT_26001</name>
</gene>
<dbReference type="Proteomes" id="UP000269721">
    <property type="component" value="Unassembled WGS sequence"/>
</dbReference>